<accession>A0A8X6FP50</accession>
<keyword evidence="1" id="KW-0812">Transmembrane</keyword>
<protein>
    <submittedName>
        <fullName evidence="2">Uncharacterized protein</fullName>
    </submittedName>
</protein>
<reference evidence="2" key="1">
    <citation type="submission" date="2020-07" db="EMBL/GenBank/DDBJ databases">
        <title>Multicomponent nature underlies the extraordinary mechanical properties of spider dragline silk.</title>
        <authorList>
            <person name="Kono N."/>
            <person name="Nakamura H."/>
            <person name="Mori M."/>
            <person name="Yoshida Y."/>
            <person name="Ohtoshi R."/>
            <person name="Malay A.D."/>
            <person name="Moran D.A.P."/>
            <person name="Tomita M."/>
            <person name="Numata K."/>
            <person name="Arakawa K."/>
        </authorList>
    </citation>
    <scope>NUCLEOTIDE SEQUENCE</scope>
</reference>
<keyword evidence="3" id="KW-1185">Reference proteome</keyword>
<keyword evidence="1" id="KW-0472">Membrane</keyword>
<sequence length="89" mass="9975">MIPRQWNQNLWANLLNLGLGLRSAFNWPFVIADVSKAIIGLDFLTLFNLLVDSKNRKVMDRIASLSTVDKSHHNVDPPTLNAINSKSTS</sequence>
<feature type="transmembrane region" description="Helical" evidence="1">
    <location>
        <begin position="27"/>
        <end position="51"/>
    </location>
</feature>
<dbReference type="Proteomes" id="UP000887116">
    <property type="component" value="Unassembled WGS sequence"/>
</dbReference>
<gene>
    <name evidence="2" type="ORF">TNCT_217681</name>
</gene>
<keyword evidence="1" id="KW-1133">Transmembrane helix</keyword>
<dbReference type="EMBL" id="BMAO01032837">
    <property type="protein sequence ID" value="GFQ85047.1"/>
    <property type="molecule type" value="Genomic_DNA"/>
</dbReference>
<name>A0A8X6FP50_TRICU</name>
<evidence type="ECO:0000313" key="2">
    <source>
        <dbReference type="EMBL" id="GFQ85047.1"/>
    </source>
</evidence>
<proteinExistence type="predicted"/>
<comment type="caution">
    <text evidence="2">The sequence shown here is derived from an EMBL/GenBank/DDBJ whole genome shotgun (WGS) entry which is preliminary data.</text>
</comment>
<dbReference type="OrthoDB" id="6932368at2759"/>
<evidence type="ECO:0000256" key="1">
    <source>
        <dbReference type="SAM" id="Phobius"/>
    </source>
</evidence>
<organism evidence="2 3">
    <name type="scientific">Trichonephila clavata</name>
    <name type="common">Joro spider</name>
    <name type="synonym">Nephila clavata</name>
    <dbReference type="NCBI Taxonomy" id="2740835"/>
    <lineage>
        <taxon>Eukaryota</taxon>
        <taxon>Metazoa</taxon>
        <taxon>Ecdysozoa</taxon>
        <taxon>Arthropoda</taxon>
        <taxon>Chelicerata</taxon>
        <taxon>Arachnida</taxon>
        <taxon>Araneae</taxon>
        <taxon>Araneomorphae</taxon>
        <taxon>Entelegynae</taxon>
        <taxon>Araneoidea</taxon>
        <taxon>Nephilidae</taxon>
        <taxon>Trichonephila</taxon>
    </lineage>
</organism>
<evidence type="ECO:0000313" key="3">
    <source>
        <dbReference type="Proteomes" id="UP000887116"/>
    </source>
</evidence>
<dbReference type="AlphaFoldDB" id="A0A8X6FP50"/>